<keyword evidence="3" id="KW-1185">Reference proteome</keyword>
<dbReference type="SUPFAM" id="SSF53474">
    <property type="entry name" value="alpha/beta-Hydrolases"/>
    <property type="match status" value="1"/>
</dbReference>
<accession>A0A859QR03</accession>
<dbReference type="PANTHER" id="PTHR43689:SF8">
    <property type="entry name" value="ALPHA_BETA-HYDROLASES SUPERFAMILY PROTEIN"/>
    <property type="match status" value="1"/>
</dbReference>
<keyword evidence="2" id="KW-0378">Hydrolase</keyword>
<dbReference type="RefSeq" id="WP_180937803.1">
    <property type="nucleotide sequence ID" value="NZ_CP041238.1"/>
</dbReference>
<dbReference type="EMBL" id="CP041238">
    <property type="protein sequence ID" value="QLL61889.1"/>
    <property type="molecule type" value="Genomic_DNA"/>
</dbReference>
<feature type="domain" description="AB hydrolase-1" evidence="1">
    <location>
        <begin position="87"/>
        <end position="269"/>
    </location>
</feature>
<evidence type="ECO:0000313" key="2">
    <source>
        <dbReference type="EMBL" id="QLL61889.1"/>
    </source>
</evidence>
<dbReference type="PANTHER" id="PTHR43689">
    <property type="entry name" value="HYDROLASE"/>
    <property type="match status" value="1"/>
</dbReference>
<dbReference type="KEGG" id="emx:FKV68_10705"/>
<protein>
    <submittedName>
        <fullName evidence="2">Alpha/beta hydrolase</fullName>
    </submittedName>
</protein>
<dbReference type="Pfam" id="PF12697">
    <property type="entry name" value="Abhydrolase_6"/>
    <property type="match status" value="1"/>
</dbReference>
<evidence type="ECO:0000259" key="1">
    <source>
        <dbReference type="Pfam" id="PF12697"/>
    </source>
</evidence>
<dbReference type="AlphaFoldDB" id="A0A859QR03"/>
<organism evidence="2 3">
    <name type="scientific">Sinorhizobium mexicanum</name>
    <dbReference type="NCBI Taxonomy" id="375549"/>
    <lineage>
        <taxon>Bacteria</taxon>
        <taxon>Pseudomonadati</taxon>
        <taxon>Pseudomonadota</taxon>
        <taxon>Alphaproteobacteria</taxon>
        <taxon>Hyphomicrobiales</taxon>
        <taxon>Rhizobiaceae</taxon>
        <taxon>Sinorhizobium/Ensifer group</taxon>
        <taxon>Sinorhizobium</taxon>
    </lineage>
</organism>
<proteinExistence type="predicted"/>
<gene>
    <name evidence="2" type="ORF">FKV68_10705</name>
</gene>
<dbReference type="Proteomes" id="UP000510721">
    <property type="component" value="Chromosome"/>
</dbReference>
<dbReference type="Gene3D" id="3.40.50.1820">
    <property type="entry name" value="alpha/beta hydrolase"/>
    <property type="match status" value="1"/>
</dbReference>
<dbReference type="InterPro" id="IPR029058">
    <property type="entry name" value="AB_hydrolase_fold"/>
</dbReference>
<reference evidence="2 3" key="1">
    <citation type="submission" date="2019-06" db="EMBL/GenBank/DDBJ databases">
        <title>Complete genome sequence of Ensifer mexicanus ITTG R7 isolated from nodules of Acacia angustissima (Mill.) Kuntze.</title>
        <authorList>
            <person name="Rincon-Rosales R."/>
            <person name="Rogel M.A."/>
            <person name="Guerrero G."/>
            <person name="Rincon-Molina C.I."/>
            <person name="Lopez-Lopez A."/>
            <person name="Martinez-Romero E."/>
        </authorList>
    </citation>
    <scope>NUCLEOTIDE SEQUENCE [LARGE SCALE GENOMIC DNA]</scope>
    <source>
        <strain evidence="2 3">ITTG R7</strain>
    </source>
</reference>
<dbReference type="InterPro" id="IPR000073">
    <property type="entry name" value="AB_hydrolase_1"/>
</dbReference>
<sequence>MASFGIKVIRPALKAVSAVSAEAAGRLAFRIFCCTPSRKPKSAKEAALLKAAASTMERSRKMTLSFAGGWFVAHHFARSPGAAGPRILLAHGWGSRSAYLATLIDGLLAAGAEVVAIDWPGHGASPGRSLTMPQAVRAIDAAWRHFDGFDVAIGHSFGGASLACAAGAVVCDVPARVPGKLVLIGAPSEMTWLFKGFGKMMALAPVAQSAFEGMVERLSGRRIDGFDAARILGMLRKPVLVIHAEDDKEVSAAHARRYGAAGPNVELYWANGFGHRRIVSAEPVIDRIKAFLGEGKKAAHLRRIA</sequence>
<dbReference type="GO" id="GO:0016787">
    <property type="term" value="F:hydrolase activity"/>
    <property type="evidence" value="ECO:0007669"/>
    <property type="project" value="UniProtKB-KW"/>
</dbReference>
<name>A0A859QR03_9HYPH</name>
<evidence type="ECO:0000313" key="3">
    <source>
        <dbReference type="Proteomes" id="UP000510721"/>
    </source>
</evidence>